<dbReference type="EMBL" id="GBRH01212025">
    <property type="protein sequence ID" value="JAD85870.1"/>
    <property type="molecule type" value="Transcribed_RNA"/>
</dbReference>
<sequence length="96" mass="10770">MLLIHLKKGLLFQLPILLLPAVVLLLIRMIIAAKIISNLNLRSRVLMAATTEITITQIIINSSFHLAIYFQIYGQGTTESLKHKKRKANSADMMLA</sequence>
<accession>A0A0A9DJN7</accession>
<organism evidence="1">
    <name type="scientific">Arundo donax</name>
    <name type="common">Giant reed</name>
    <name type="synonym">Donax arundinaceus</name>
    <dbReference type="NCBI Taxonomy" id="35708"/>
    <lineage>
        <taxon>Eukaryota</taxon>
        <taxon>Viridiplantae</taxon>
        <taxon>Streptophyta</taxon>
        <taxon>Embryophyta</taxon>
        <taxon>Tracheophyta</taxon>
        <taxon>Spermatophyta</taxon>
        <taxon>Magnoliopsida</taxon>
        <taxon>Liliopsida</taxon>
        <taxon>Poales</taxon>
        <taxon>Poaceae</taxon>
        <taxon>PACMAD clade</taxon>
        <taxon>Arundinoideae</taxon>
        <taxon>Arundineae</taxon>
        <taxon>Arundo</taxon>
    </lineage>
</organism>
<reference evidence="1" key="2">
    <citation type="journal article" date="2015" name="Data Brief">
        <title>Shoot transcriptome of the giant reed, Arundo donax.</title>
        <authorList>
            <person name="Barrero R.A."/>
            <person name="Guerrero F.D."/>
            <person name="Moolhuijzen P."/>
            <person name="Goolsby J.A."/>
            <person name="Tidwell J."/>
            <person name="Bellgard S.E."/>
            <person name="Bellgard M.I."/>
        </authorList>
    </citation>
    <scope>NUCLEOTIDE SEQUENCE</scope>
    <source>
        <tissue evidence="1">Shoot tissue taken approximately 20 cm above the soil surface</tissue>
    </source>
</reference>
<evidence type="ECO:0000313" key="1">
    <source>
        <dbReference type="EMBL" id="JAD85870.1"/>
    </source>
</evidence>
<dbReference type="AlphaFoldDB" id="A0A0A9DJN7"/>
<name>A0A0A9DJN7_ARUDO</name>
<reference evidence="1" key="1">
    <citation type="submission" date="2014-09" db="EMBL/GenBank/DDBJ databases">
        <authorList>
            <person name="Magalhaes I.L.F."/>
            <person name="Oliveira U."/>
            <person name="Santos F.R."/>
            <person name="Vidigal T.H.D.A."/>
            <person name="Brescovit A.D."/>
            <person name="Santos A.J."/>
        </authorList>
    </citation>
    <scope>NUCLEOTIDE SEQUENCE</scope>
    <source>
        <tissue evidence="1">Shoot tissue taken approximately 20 cm above the soil surface</tissue>
    </source>
</reference>
<protein>
    <submittedName>
        <fullName evidence="1">Uncharacterized protein</fullName>
    </submittedName>
</protein>
<proteinExistence type="predicted"/>